<organism evidence="6">
    <name type="scientific">Sarcoptes scabiei</name>
    <name type="common">Itch mite</name>
    <name type="synonym">Acarus scabiei</name>
    <dbReference type="NCBI Taxonomy" id="52283"/>
    <lineage>
        <taxon>Eukaryota</taxon>
        <taxon>Metazoa</taxon>
        <taxon>Ecdysozoa</taxon>
        <taxon>Arthropoda</taxon>
        <taxon>Chelicerata</taxon>
        <taxon>Arachnida</taxon>
        <taxon>Acari</taxon>
        <taxon>Acariformes</taxon>
        <taxon>Sarcoptiformes</taxon>
        <taxon>Astigmata</taxon>
        <taxon>Psoroptidia</taxon>
        <taxon>Sarcoptoidea</taxon>
        <taxon>Sarcoptidae</taxon>
        <taxon>Sarcoptinae</taxon>
        <taxon>Sarcoptes</taxon>
    </lineage>
</organism>
<feature type="region of interest" description="Disordered" evidence="1">
    <location>
        <begin position="13"/>
        <end position="53"/>
    </location>
</feature>
<feature type="region of interest" description="Disordered" evidence="1">
    <location>
        <begin position="313"/>
        <end position="411"/>
    </location>
</feature>
<feature type="compositionally biased region" description="Polar residues" evidence="1">
    <location>
        <begin position="232"/>
        <end position="246"/>
    </location>
</feature>
<evidence type="ECO:0000256" key="1">
    <source>
        <dbReference type="SAM" id="MobiDB-lite"/>
    </source>
</evidence>
<dbReference type="InterPro" id="IPR000697">
    <property type="entry name" value="WH1/EVH1_dom"/>
</dbReference>
<dbReference type="CDD" id="cd00136">
    <property type="entry name" value="PDZ_canonical"/>
    <property type="match status" value="1"/>
</dbReference>
<dbReference type="PROSITE" id="PS50003">
    <property type="entry name" value="PH_DOMAIN"/>
    <property type="match status" value="1"/>
</dbReference>
<dbReference type="OrthoDB" id="8059989at2759"/>
<dbReference type="SUPFAM" id="SSF48065">
    <property type="entry name" value="DBL homology domain (DH-domain)"/>
    <property type="match status" value="1"/>
</dbReference>
<dbReference type="PROSITE" id="PS50106">
    <property type="entry name" value="PDZ"/>
    <property type="match status" value="1"/>
</dbReference>
<feature type="region of interest" description="Disordered" evidence="1">
    <location>
        <begin position="431"/>
        <end position="524"/>
    </location>
</feature>
<feature type="compositionally biased region" description="Polar residues" evidence="1">
    <location>
        <begin position="399"/>
        <end position="411"/>
    </location>
</feature>
<dbReference type="SUPFAM" id="SSF50729">
    <property type="entry name" value="PH domain-like"/>
    <property type="match status" value="2"/>
</dbReference>
<protein>
    <submittedName>
        <fullName evidence="6">Protein still life, isoform SIF type 1</fullName>
    </submittedName>
</protein>
<dbReference type="Pfam" id="PF00169">
    <property type="entry name" value="PH"/>
    <property type="match status" value="1"/>
</dbReference>
<name>A0A834RC50_SARSC</name>
<dbReference type="EMBL" id="WVUK01000054">
    <property type="protein sequence ID" value="KAF7494170.1"/>
    <property type="molecule type" value="Genomic_DNA"/>
</dbReference>
<feature type="region of interest" description="Disordered" evidence="1">
    <location>
        <begin position="185"/>
        <end position="284"/>
    </location>
</feature>
<dbReference type="SMART" id="SM00233">
    <property type="entry name" value="PH"/>
    <property type="match status" value="1"/>
</dbReference>
<feature type="compositionally biased region" description="Low complexity" evidence="1">
    <location>
        <begin position="253"/>
        <end position="275"/>
    </location>
</feature>
<proteinExistence type="predicted"/>
<dbReference type="InterPro" id="IPR000219">
    <property type="entry name" value="DH_dom"/>
</dbReference>
<feature type="compositionally biased region" description="Low complexity" evidence="1">
    <location>
        <begin position="385"/>
        <end position="398"/>
    </location>
</feature>
<dbReference type="Gene3D" id="2.30.42.10">
    <property type="match status" value="1"/>
</dbReference>
<dbReference type="SMART" id="SM00461">
    <property type="entry name" value="WH1"/>
    <property type="match status" value="1"/>
</dbReference>
<dbReference type="InterPro" id="IPR001849">
    <property type="entry name" value="PH_domain"/>
</dbReference>
<dbReference type="InterPro" id="IPR001478">
    <property type="entry name" value="PDZ"/>
</dbReference>
<reference evidence="6" key="2">
    <citation type="submission" date="2020-01" db="EMBL/GenBank/DDBJ databases">
        <authorList>
            <person name="Korhonen P.K.K."/>
            <person name="Guangxu M.G."/>
            <person name="Wang T.W."/>
            <person name="Stroehlein A.J.S."/>
            <person name="Young N.D."/>
            <person name="Ang C.-S.A."/>
            <person name="Fernando D.W.F."/>
            <person name="Lu H.L."/>
            <person name="Taylor S.T."/>
            <person name="Ehtesham M.E.M."/>
            <person name="Najaraj S.H.N."/>
            <person name="Harsha G.H.G."/>
            <person name="Madugundu A.M."/>
            <person name="Renuse S.R."/>
            <person name="Holt D.H."/>
            <person name="Pandey A.P."/>
            <person name="Papenfuss A.P."/>
            <person name="Gasser R.B.G."/>
            <person name="Fischer K.F."/>
        </authorList>
    </citation>
    <scope>NUCLEOTIDE SEQUENCE</scope>
    <source>
        <strain evidence="6">SSS_KF_BRIS2020</strain>
    </source>
</reference>
<dbReference type="PROSITE" id="PS50229">
    <property type="entry name" value="WH1"/>
    <property type="match status" value="1"/>
</dbReference>
<dbReference type="PANTHER" id="PTHR46001:SF3">
    <property type="entry name" value="PROTEIN STILL LIFE, ISOFORM SIF TYPE 1"/>
    <property type="match status" value="1"/>
</dbReference>
<dbReference type="GO" id="GO:0007264">
    <property type="term" value="P:small GTPase-mediated signal transduction"/>
    <property type="evidence" value="ECO:0007669"/>
    <property type="project" value="InterPro"/>
</dbReference>
<dbReference type="EnsemblMetazoa" id="SSS_6001s_mrna">
    <property type="protein sequence ID" value="KAF7494170.1"/>
    <property type="gene ID" value="SSS_6001"/>
</dbReference>
<keyword evidence="8" id="KW-1185">Reference proteome</keyword>
<evidence type="ECO:0000313" key="6">
    <source>
        <dbReference type="EMBL" id="KAF7494170.1"/>
    </source>
</evidence>
<dbReference type="Gene3D" id="6.10.140.680">
    <property type="match status" value="1"/>
</dbReference>
<feature type="compositionally biased region" description="Low complexity" evidence="1">
    <location>
        <begin position="477"/>
        <end position="497"/>
    </location>
</feature>
<dbReference type="Pfam" id="PF18385">
    <property type="entry name" value="Tiam_CC_Ex"/>
    <property type="match status" value="1"/>
</dbReference>
<dbReference type="Pfam" id="PF00621">
    <property type="entry name" value="RhoGEF"/>
    <property type="match status" value="1"/>
</dbReference>
<evidence type="ECO:0000259" key="4">
    <source>
        <dbReference type="PROSITE" id="PS50106"/>
    </source>
</evidence>
<evidence type="ECO:0000259" key="2">
    <source>
        <dbReference type="PROSITE" id="PS50003"/>
    </source>
</evidence>
<accession>A0A834RC50</accession>
<feature type="compositionally biased region" description="Low complexity" evidence="1">
    <location>
        <begin position="442"/>
        <end position="463"/>
    </location>
</feature>
<feature type="domain" description="PH" evidence="2">
    <location>
        <begin position="738"/>
        <end position="883"/>
    </location>
</feature>
<dbReference type="Gene3D" id="2.30.29.30">
    <property type="entry name" value="Pleckstrin-homology domain (PH domain)/Phosphotyrosine-binding domain (PTB)"/>
    <property type="match status" value="2"/>
</dbReference>
<dbReference type="Pfam" id="PF00595">
    <property type="entry name" value="PDZ"/>
    <property type="match status" value="1"/>
</dbReference>
<dbReference type="InterPro" id="IPR011993">
    <property type="entry name" value="PH-like_dom_sf"/>
</dbReference>
<dbReference type="InterPro" id="IPR035899">
    <property type="entry name" value="DBL_dom_sf"/>
</dbReference>
<dbReference type="InterPro" id="IPR040655">
    <property type="entry name" value="TIAM1_CC-Ex"/>
</dbReference>
<feature type="domain" description="WH1" evidence="5">
    <location>
        <begin position="74"/>
        <end position="185"/>
    </location>
</feature>
<dbReference type="SMART" id="SM00228">
    <property type="entry name" value="PDZ"/>
    <property type="match status" value="1"/>
</dbReference>
<gene>
    <name evidence="6" type="ORF">SSS_6001</name>
</gene>
<dbReference type="Gene3D" id="1.20.900.10">
    <property type="entry name" value="Dbl homology (DH) domain"/>
    <property type="match status" value="1"/>
</dbReference>
<feature type="domain" description="DH" evidence="3">
    <location>
        <begin position="1471"/>
        <end position="1600"/>
    </location>
</feature>
<dbReference type="Proteomes" id="UP000070412">
    <property type="component" value="Unassembled WGS sequence"/>
</dbReference>
<evidence type="ECO:0000259" key="5">
    <source>
        <dbReference type="PROSITE" id="PS50229"/>
    </source>
</evidence>
<evidence type="ECO:0000259" key="3">
    <source>
        <dbReference type="PROSITE" id="PS50010"/>
    </source>
</evidence>
<dbReference type="PROSITE" id="PS50010">
    <property type="entry name" value="DH_2"/>
    <property type="match status" value="1"/>
</dbReference>
<dbReference type="SUPFAM" id="SSF50156">
    <property type="entry name" value="PDZ domain-like"/>
    <property type="match status" value="1"/>
</dbReference>
<evidence type="ECO:0000313" key="7">
    <source>
        <dbReference type="EnsemblMetazoa" id="KAF7494170.1"/>
    </source>
</evidence>
<feature type="compositionally biased region" description="Low complexity" evidence="1">
    <location>
        <begin position="342"/>
        <end position="351"/>
    </location>
</feature>
<reference evidence="7" key="3">
    <citation type="submission" date="2022-06" db="UniProtKB">
        <authorList>
            <consortium name="EnsemblMetazoa"/>
        </authorList>
    </citation>
    <scope>IDENTIFICATION</scope>
</reference>
<dbReference type="PANTHER" id="PTHR46001">
    <property type="entry name" value="TIAM (MAMMALIAN TUMOR INVASION AND METASTASIS FACTOR) HOMOLOG"/>
    <property type="match status" value="1"/>
</dbReference>
<feature type="domain" description="PDZ" evidence="4">
    <location>
        <begin position="1151"/>
        <end position="1222"/>
    </location>
</feature>
<dbReference type="InterPro" id="IPR043537">
    <property type="entry name" value="Tiam1/Tiam2/Sif"/>
</dbReference>
<feature type="compositionally biased region" description="Basic and acidic residues" evidence="1">
    <location>
        <begin position="514"/>
        <end position="524"/>
    </location>
</feature>
<sequence>MGNKISCANCNGKPASSATGSAHHHHHHYHQQSTMGGSGGPMNVSIASGSGRSTNYAHHSQVLSGSCGGPMTNILSGRSNHILRLWAEVFHVSASSGAVRWTQVSDDLVPITVNYLNGRYHITAFNSRVEKVLDCWLQSSKLGQASSCFIYWKDNVSGDTWGLNFTSPTDARAFRECLQSGTIQLKTSSGSGSGGHTLPKRAESSYSLRGGEHSERVQQPSKAGSGAHLTTKYYSNRGAMSTPNSPSRRRLQQHYQQQQQQQQQQLLHHQQQQQHHQSHQNMNDQYAQQPQCTCDCLTAEMLHKQRNGRIRYANFTRQDSGGTTQSSRSDGSLVRRQHERQQQYQRSVQQRSIEDQSKKRVSGVAGTTARIIGPGHRRPVASNLQQAQQASRIAQQSAGGDQQSCPPSAQNGSYIQIQHQKAIVHATSKDVQDLPGPDYHHQQQQQQPPSRPQSQAQASQTQQLVSIATTTDDLDQKQASQSQQQQQQQQQQQLQQQHSISRRYSQRPKSLLSDQEKCRDRTHRSLEGRRRSLERMQCVDLTDISPTILNRLDSKDISLEKSSASQLEEYERELRRKLLHGDGDSGQNDAMETFETLLKESMDDVANLMREVQHELTLIRAEEKRYQSQSTQSLHRISSNSFGGGTRSPVFDTMSIDGQLPFLPSFATSLAKASSAYQNAYQSWDRLGGYLTSSEVSDDERASLTTAISDDEDHLLNAGTKSSYKSKGSSVSFECLGSVRKSGFLSVKKWLIRKRQSLELARKRGWKGYWVCLKGTTLLFYSCETNLVSTNNSLSNQNLIGSSIDLATGINDGPQSSRTSSSAELTPKHLIFVDSCLVQQVPEHPRRDNVFCLSTSLGDAYLFDATSLPERDHWISVIHTACAAQIARNSGRCSISNFLIEECQRMETFVESDCQSRHEAEIMLTCCDDEKQKQHLINHVLLLDEKIERNRIEIFRLKSYFAALTNDEGPNPKTLLSQASRRTKAQLNRIGVFTVSSLHAFNSAKNFQSLNKTLQRQNSFGSAGINVNDSEVPISFVINQQQQQDSSLIPTISATTSATMSANNPLGSNPNTIATARIVINLILLTGEHRTIEVPNNCTSEQLLSDIFGPGLEFKEYFLRCSETGTILYRNDLLSNYHNQTLIVVPKLLFTIDLVRESNEILFGFSVESELIQNNLRVFVMRVEPNSIAAMHGLCRHDEIMVINGALVQELDMMFVESILQEELTLCLMIRSSRIDVPSNIQSIPNKSQRQQQQSLSLQNAQLGCSSSFDNEKTSSVTDDLIESLVCPPPPSTDFSQLILSDTQLSKYIVPKVDHFLPITDNLQSTTTMMLDDQTSLLMATATDCGHKSSRNSSNKTILLNDCKAKNLDLLSSKDDSDGIQSNLIPLDSLVLSNKIDSLNFDHHQFDSLLLDSNLKQSSNNNCNNNNNNNNECNNQSAIEIDIDPPPPLSSLTTTTTSSSIASNNIAAIKHLEKLLRELLETETNFCQSLQQLVTLYLEPLSQNNFLTQADIKVLFGSILKVIDAQNEFRSELTEVGEHILGDCEFLLAKYEQQQQQQQQQQDNQDSQDNTEPSVNELGVGYIADCFVKHSKNFRDYSVI</sequence>
<evidence type="ECO:0000313" key="8">
    <source>
        <dbReference type="Proteomes" id="UP000070412"/>
    </source>
</evidence>
<dbReference type="GO" id="GO:0005085">
    <property type="term" value="F:guanyl-nucleotide exchange factor activity"/>
    <property type="evidence" value="ECO:0007669"/>
    <property type="project" value="InterPro"/>
</dbReference>
<feature type="compositionally biased region" description="Polar residues" evidence="1">
    <location>
        <begin position="315"/>
        <end position="330"/>
    </location>
</feature>
<reference evidence="8" key="1">
    <citation type="journal article" date="2020" name="PLoS Negl. Trop. Dis.">
        <title>High-quality nuclear genome for Sarcoptes scabiei-A critical resource for a neglected parasite.</title>
        <authorList>
            <person name="Korhonen P.K."/>
            <person name="Gasser R.B."/>
            <person name="Ma G."/>
            <person name="Wang T."/>
            <person name="Stroehlein A.J."/>
            <person name="Young N.D."/>
            <person name="Ang C.S."/>
            <person name="Fernando D.D."/>
            <person name="Lu H.C."/>
            <person name="Taylor S."/>
            <person name="Reynolds S.L."/>
            <person name="Mofiz E."/>
            <person name="Najaraj S.H."/>
            <person name="Gowda H."/>
            <person name="Madugundu A."/>
            <person name="Renuse S."/>
            <person name="Holt D."/>
            <person name="Pandey A."/>
            <person name="Papenfuss A.T."/>
            <person name="Fischer K."/>
        </authorList>
    </citation>
    <scope>NUCLEOTIDE SEQUENCE [LARGE SCALE GENOMIC DNA]</scope>
</reference>
<dbReference type="InterPro" id="IPR036034">
    <property type="entry name" value="PDZ_sf"/>
</dbReference>